<dbReference type="OrthoDB" id="8062037at2759"/>
<keyword evidence="8" id="KW-1185">Reference proteome</keyword>
<evidence type="ECO:0000313" key="9">
    <source>
        <dbReference type="WormBase" id="B0281.3"/>
    </source>
</evidence>
<dbReference type="CTD" id="181897"/>
<dbReference type="PaxDb" id="6239-B0281.3"/>
<sequence>MPLPKCEICDDDFSSEDGDHSPRNLKCCHTLCEGCIKKLLNYSRIVCPFCREPTEVPGNNIKSLHKNFSLIQVIKTTLVEEAEARIIPKCKAHPYNLAEFFCVNPDCSSNDKLMCRTCEDFGVHKGHAKYLLITRIENSGNSLQKAISDLQKKLRDIDQNVEELKKAQTLFNENGELFQKKKNQITNFYSKLREKVNEREKEALSELKDVARTARVNNTKSLLTLMQVRSIYDELISEAKELLKKTSATSFREVEAILNRSNAHIMSQEKIFEPNPFENIKVNIRPIEIPMASIEYCAKPSNSVPRSSGESDPYAAMKQLDVKLLRIIH</sequence>
<feature type="coiled-coil region" evidence="5">
    <location>
        <begin position="197"/>
        <end position="245"/>
    </location>
</feature>
<protein>
    <submittedName>
        <fullName evidence="7">RING-type domain-containing protein</fullName>
    </submittedName>
</protein>
<dbReference type="Bgee" id="WBGene00015110">
    <property type="expression patterns" value="Expressed in adult organism and 1 other cell type or tissue"/>
</dbReference>
<dbReference type="PANTHER" id="PTHR47156:SF10">
    <property type="entry name" value="E3 UBIQUITIN-PROTEIN LIGASE TRIM-21-RELATED"/>
    <property type="match status" value="1"/>
</dbReference>
<dbReference type="Pfam" id="PF13639">
    <property type="entry name" value="zf-RING_2"/>
    <property type="match status" value="1"/>
</dbReference>
<dbReference type="AGR" id="WB:WBGene00015110"/>
<feature type="coiled-coil region" evidence="5">
    <location>
        <begin position="140"/>
        <end position="167"/>
    </location>
</feature>
<proteinExistence type="evidence at protein level"/>
<keyword evidence="5" id="KW-0175">Coiled coil</keyword>
<dbReference type="PhylomeDB" id="O16614"/>
<dbReference type="HOGENOM" id="CLU_079715_0_0_1"/>
<dbReference type="InterPro" id="IPR017907">
    <property type="entry name" value="Znf_RING_CS"/>
</dbReference>
<dbReference type="SMART" id="SM00184">
    <property type="entry name" value="RING"/>
    <property type="match status" value="1"/>
</dbReference>
<dbReference type="InterPro" id="IPR052667">
    <property type="entry name" value="E3_ubiquitin-ligase_RING"/>
</dbReference>
<dbReference type="EMBL" id="BX284602">
    <property type="protein sequence ID" value="CCD61640.1"/>
    <property type="molecule type" value="Genomic_DNA"/>
</dbReference>
<gene>
    <name evidence="7 9" type="ORF">B0281.3</name>
    <name evidence="7" type="ORF">CELE_B0281.3</name>
</gene>
<dbReference type="WormBase" id="B0281.3">
    <property type="protein sequence ID" value="CE42044"/>
    <property type="gene ID" value="WBGene00015110"/>
</dbReference>
<dbReference type="Gene3D" id="3.30.40.10">
    <property type="entry name" value="Zinc/RING finger domain, C3HC4 (zinc finger)"/>
    <property type="match status" value="1"/>
</dbReference>
<evidence type="ECO:0000256" key="5">
    <source>
        <dbReference type="SAM" id="Coils"/>
    </source>
</evidence>
<dbReference type="PeptideAtlas" id="O16614"/>
<feature type="domain" description="RING-type" evidence="6">
    <location>
        <begin position="6"/>
        <end position="51"/>
    </location>
</feature>
<dbReference type="PROSITE" id="PS00518">
    <property type="entry name" value="ZF_RING_1"/>
    <property type="match status" value="1"/>
</dbReference>
<dbReference type="OMA" id="ASIEYCA"/>
<dbReference type="InParanoid" id="O16614"/>
<dbReference type="PROSITE" id="PS50089">
    <property type="entry name" value="ZF_RING_2"/>
    <property type="match status" value="1"/>
</dbReference>
<dbReference type="RefSeq" id="NP_494232.2">
    <property type="nucleotide sequence ID" value="NM_061831.6"/>
</dbReference>
<dbReference type="SUPFAM" id="SSF57850">
    <property type="entry name" value="RING/U-box"/>
    <property type="match status" value="1"/>
</dbReference>
<dbReference type="UCSC" id="B0281.3">
    <property type="organism name" value="c. elegans"/>
</dbReference>
<name>O16614_CAEEL</name>
<evidence type="ECO:0000256" key="4">
    <source>
        <dbReference type="PROSITE-ProRule" id="PRU00175"/>
    </source>
</evidence>
<dbReference type="InterPro" id="IPR000315">
    <property type="entry name" value="Znf_B-box"/>
</dbReference>
<evidence type="ECO:0000256" key="2">
    <source>
        <dbReference type="ARBA" id="ARBA00022771"/>
    </source>
</evidence>
<keyword evidence="10" id="KW-1267">Proteomics identification</keyword>
<evidence type="ECO:0000313" key="8">
    <source>
        <dbReference type="Proteomes" id="UP000001940"/>
    </source>
</evidence>
<evidence type="ECO:0000256" key="3">
    <source>
        <dbReference type="ARBA" id="ARBA00022833"/>
    </source>
</evidence>
<dbReference type="KEGG" id="cel:CELE_B0281.3"/>
<evidence type="ECO:0000313" key="7">
    <source>
        <dbReference type="EMBL" id="CCD61640.1"/>
    </source>
</evidence>
<evidence type="ECO:0000259" key="6">
    <source>
        <dbReference type="PROSITE" id="PS50089"/>
    </source>
</evidence>
<dbReference type="GeneID" id="181897"/>
<keyword evidence="2 4" id="KW-0863">Zinc-finger</keyword>
<dbReference type="FunCoup" id="O16614">
    <property type="interactions" value="1243"/>
</dbReference>
<dbReference type="PANTHER" id="PTHR47156">
    <property type="entry name" value="PROTEIN CBG20824"/>
    <property type="match status" value="1"/>
</dbReference>
<dbReference type="GO" id="GO:0008270">
    <property type="term" value="F:zinc ion binding"/>
    <property type="evidence" value="ECO:0007669"/>
    <property type="project" value="UniProtKB-KW"/>
</dbReference>
<accession>O16614</accession>
<dbReference type="SMART" id="SM00336">
    <property type="entry name" value="BBOX"/>
    <property type="match status" value="1"/>
</dbReference>
<reference evidence="7 8" key="1">
    <citation type="journal article" date="1998" name="Science">
        <title>Genome sequence of the nematode C. elegans: a platform for investigating biology.</title>
        <authorList>
            <consortium name="The C. elegans sequencing consortium"/>
            <person name="Sulson J.E."/>
            <person name="Waterston R."/>
        </authorList>
    </citation>
    <scope>NUCLEOTIDE SEQUENCE [LARGE SCALE GENOMIC DNA]</scope>
    <source>
        <strain evidence="7 8">Bristol N2</strain>
    </source>
</reference>
<dbReference type="InterPro" id="IPR013083">
    <property type="entry name" value="Znf_RING/FYVE/PHD"/>
</dbReference>
<keyword evidence="3" id="KW-0862">Zinc</keyword>
<organism evidence="7 8">
    <name type="scientific">Caenorhabditis elegans</name>
    <dbReference type="NCBI Taxonomy" id="6239"/>
    <lineage>
        <taxon>Eukaryota</taxon>
        <taxon>Metazoa</taxon>
        <taxon>Ecdysozoa</taxon>
        <taxon>Nematoda</taxon>
        <taxon>Chromadorea</taxon>
        <taxon>Rhabditida</taxon>
        <taxon>Rhabditina</taxon>
        <taxon>Rhabditomorpha</taxon>
        <taxon>Rhabditoidea</taxon>
        <taxon>Rhabditidae</taxon>
        <taxon>Peloderinae</taxon>
        <taxon>Caenorhabditis</taxon>
    </lineage>
</organism>
<evidence type="ECO:0000256" key="1">
    <source>
        <dbReference type="ARBA" id="ARBA00022723"/>
    </source>
</evidence>
<dbReference type="eggNOG" id="KOG4185">
    <property type="taxonomic scope" value="Eukaryota"/>
</dbReference>
<dbReference type="Proteomes" id="UP000001940">
    <property type="component" value="Chromosome II"/>
</dbReference>
<dbReference type="SUPFAM" id="SSF57845">
    <property type="entry name" value="B-box zinc-binding domain"/>
    <property type="match status" value="1"/>
</dbReference>
<dbReference type="Gene3D" id="3.30.160.60">
    <property type="entry name" value="Classic Zinc Finger"/>
    <property type="match status" value="1"/>
</dbReference>
<dbReference type="InterPro" id="IPR001841">
    <property type="entry name" value="Znf_RING"/>
</dbReference>
<dbReference type="AlphaFoldDB" id="O16614"/>
<evidence type="ECO:0007829" key="10">
    <source>
        <dbReference type="PeptideAtlas" id="O16614"/>
    </source>
</evidence>
<dbReference type="CDD" id="cd19774">
    <property type="entry name" value="Bbox2_TRIM23_C-IX_rpt2"/>
    <property type="match status" value="1"/>
</dbReference>
<keyword evidence="1" id="KW-0479">Metal-binding</keyword>